<dbReference type="PIRSF" id="PIRSF006205">
    <property type="entry name" value="Dxp_reductismrs"/>
    <property type="match status" value="1"/>
</dbReference>
<evidence type="ECO:0000259" key="12">
    <source>
        <dbReference type="Pfam" id="PF13288"/>
    </source>
</evidence>
<feature type="binding site" evidence="9">
    <location>
        <position position="125"/>
    </location>
    <ligand>
        <name>1-deoxy-D-xylulose 5-phosphate</name>
        <dbReference type="ChEBI" id="CHEBI:57792"/>
    </ligand>
</feature>
<dbReference type="RefSeq" id="WP_224163066.1">
    <property type="nucleotide sequence ID" value="NZ_JAIRBT010000017.1"/>
</dbReference>
<dbReference type="SUPFAM" id="SSF51735">
    <property type="entry name" value="NAD(P)-binding Rossmann-fold domains"/>
    <property type="match status" value="1"/>
</dbReference>
<feature type="binding site" evidence="9">
    <location>
        <position position="11"/>
    </location>
    <ligand>
        <name>NADPH</name>
        <dbReference type="ChEBI" id="CHEBI:57783"/>
    </ligand>
</feature>
<sequence>MENLVILGASGSIGQSTLKVVRQHRARWQILALTAARSVDAMVRDCLEFTPRFAVMVDELAAGELAGRLRAHGCETRVLAGEQALCEVAAHPYADSVMAAIVGAAGLPSTMAAVCAGKRVLLANKESLVMSGALFMEAVHQHGATLLPIDSEHNAIFQSLPLEVQQNLGFCDLAGAGVSKILLTGSGGPFRYREVDSLHGVTPEEAIAHPNWSMGPKISVDSATMMNKGLEYIEARWLFNAAPEQIQVIIHPQSVIHSMVQYKDGSVLAQLGNPDMCTPIAHALAYPARVSSGVEPLDFFSVGEFSFLRPDAARYPCLRLAIEACAAGQAATTALNAANEVAVEAFLQGRLGFMAIAGLAERACERFGGAAVGSLDDLMALDTQVRHQTRQWLEV</sequence>
<dbReference type="EMBL" id="JAIRBT010000017">
    <property type="protein sequence ID" value="MBZ6067173.1"/>
    <property type="molecule type" value="Genomic_DNA"/>
</dbReference>
<feature type="binding site" evidence="9">
    <location>
        <position position="222"/>
    </location>
    <ligand>
        <name>1-deoxy-D-xylulose 5-phosphate</name>
        <dbReference type="ChEBI" id="CHEBI:57792"/>
    </ligand>
</feature>
<dbReference type="NCBIfam" id="NF003938">
    <property type="entry name" value="PRK05447.1-1"/>
    <property type="match status" value="1"/>
</dbReference>
<dbReference type="SUPFAM" id="SSF55347">
    <property type="entry name" value="Glyceraldehyde-3-phosphate dehydrogenase-like, C-terminal domain"/>
    <property type="match status" value="1"/>
</dbReference>
<proteinExistence type="inferred from homology"/>
<feature type="binding site" evidence="9">
    <location>
        <position position="12"/>
    </location>
    <ligand>
        <name>NADPH</name>
        <dbReference type="ChEBI" id="CHEBI:57783"/>
    </ligand>
</feature>
<comment type="pathway">
    <text evidence="1 9">Isoprenoid biosynthesis; isopentenyl diphosphate biosynthesis via DXP pathway; isopentenyl diphosphate from 1-deoxy-D-xylulose 5-phosphate: step 1/6.</text>
</comment>
<feature type="binding site" evidence="9">
    <location>
        <position position="231"/>
    </location>
    <ligand>
        <name>1-deoxy-D-xylulose 5-phosphate</name>
        <dbReference type="ChEBI" id="CHEBI:57792"/>
    </ligand>
</feature>
<feature type="binding site" evidence="9">
    <location>
        <position position="37"/>
    </location>
    <ligand>
        <name>NADPH</name>
        <dbReference type="ChEBI" id="CHEBI:57783"/>
    </ligand>
</feature>
<dbReference type="EC" id="1.1.1.267" evidence="9"/>
<comment type="caution">
    <text evidence="13">The sequence shown here is derived from an EMBL/GenBank/DDBJ whole genome shotgun (WGS) entry which is preliminary data.</text>
</comment>
<comment type="caution">
    <text evidence="9">Lacks conserved residue(s) required for the propagation of feature annotation.</text>
</comment>
<keyword evidence="4 9" id="KW-0521">NADP</keyword>
<evidence type="ECO:0000256" key="2">
    <source>
        <dbReference type="ARBA" id="ARBA00006825"/>
    </source>
</evidence>
<dbReference type="GO" id="GO:0030604">
    <property type="term" value="F:1-deoxy-D-xylulose-5-phosphate reductoisomerase activity"/>
    <property type="evidence" value="ECO:0007669"/>
    <property type="project" value="UniProtKB-EC"/>
</dbReference>
<feature type="binding site" evidence="9">
    <location>
        <position position="209"/>
    </location>
    <ligand>
        <name>1-deoxy-D-xylulose 5-phosphate</name>
        <dbReference type="ChEBI" id="CHEBI:57792"/>
    </ligand>
</feature>
<dbReference type="Gene3D" id="1.10.1740.10">
    <property type="match status" value="1"/>
</dbReference>
<feature type="binding site" evidence="9">
    <location>
        <position position="13"/>
    </location>
    <ligand>
        <name>NADPH</name>
        <dbReference type="ChEBI" id="CHEBI:57783"/>
    </ligand>
</feature>
<dbReference type="NCBIfam" id="TIGR00243">
    <property type="entry name" value="Dxr"/>
    <property type="match status" value="1"/>
</dbReference>
<organism evidence="13 14">
    <name type="scientific">Aeromonas schubertii</name>
    <dbReference type="NCBI Taxonomy" id="652"/>
    <lineage>
        <taxon>Bacteria</taxon>
        <taxon>Pseudomonadati</taxon>
        <taxon>Pseudomonadota</taxon>
        <taxon>Gammaproteobacteria</taxon>
        <taxon>Aeromonadales</taxon>
        <taxon>Aeromonadaceae</taxon>
        <taxon>Aeromonas</taxon>
    </lineage>
</organism>
<evidence type="ECO:0000256" key="6">
    <source>
        <dbReference type="ARBA" id="ARBA00023211"/>
    </source>
</evidence>
<dbReference type="PANTHER" id="PTHR30525:SF0">
    <property type="entry name" value="1-DEOXY-D-XYLULOSE 5-PHOSPHATE REDUCTOISOMERASE, CHLOROPLASTIC"/>
    <property type="match status" value="1"/>
</dbReference>
<protein>
    <recommendedName>
        <fullName evidence="9">1-deoxy-D-xylulose 5-phosphate reductoisomerase</fullName>
        <shortName evidence="9">DXP reductoisomerase</shortName>
        <ecNumber evidence="9">1.1.1.267</ecNumber>
    </recommendedName>
    <alternativeName>
        <fullName evidence="9">1-deoxyxylulose-5-phosphate reductoisomerase</fullName>
    </alternativeName>
    <alternativeName>
        <fullName evidence="9">2-C-methyl-D-erythritol 4-phosphate synthase</fullName>
    </alternativeName>
</protein>
<evidence type="ECO:0000259" key="10">
    <source>
        <dbReference type="Pfam" id="PF02670"/>
    </source>
</evidence>
<feature type="binding site" evidence="9">
    <location>
        <position position="228"/>
    </location>
    <ligand>
        <name>1-deoxy-D-xylulose 5-phosphate</name>
        <dbReference type="ChEBI" id="CHEBI:57792"/>
    </ligand>
</feature>
<dbReference type="InterPro" id="IPR036169">
    <property type="entry name" value="DXPR_C_sf"/>
</dbReference>
<keyword evidence="14" id="KW-1185">Reference proteome</keyword>
<feature type="domain" description="DXP reductoisomerase C-terminal" evidence="12">
    <location>
        <begin position="271"/>
        <end position="387"/>
    </location>
</feature>
<feature type="binding site" evidence="9">
    <location>
        <position position="36"/>
    </location>
    <ligand>
        <name>NADPH</name>
        <dbReference type="ChEBI" id="CHEBI:57783"/>
    </ligand>
</feature>
<reference evidence="13 14" key="1">
    <citation type="submission" date="2021-09" db="EMBL/GenBank/DDBJ databases">
        <title>Aeromonas schubertii isolated from Asian sea bass.</title>
        <authorList>
            <person name="Pinpimai K."/>
        </authorList>
    </citation>
    <scope>NUCLEOTIDE SEQUENCE [LARGE SCALE GENOMIC DNA]</scope>
    <source>
        <strain evidence="13 14">CHULA2021a</strain>
    </source>
</reference>
<evidence type="ECO:0000256" key="9">
    <source>
        <dbReference type="HAMAP-Rule" id="MF_00183"/>
    </source>
</evidence>
<feature type="binding site" evidence="9">
    <location>
        <position position="152"/>
    </location>
    <ligand>
        <name>Mn(2+)</name>
        <dbReference type="ChEBI" id="CHEBI:29035"/>
    </ligand>
</feature>
<dbReference type="InterPro" id="IPR036291">
    <property type="entry name" value="NAD(P)-bd_dom_sf"/>
</dbReference>
<dbReference type="Pfam" id="PF13288">
    <property type="entry name" value="DXPR_C"/>
    <property type="match status" value="1"/>
</dbReference>
<keyword evidence="6 9" id="KW-0464">Manganese</keyword>
<comment type="catalytic activity">
    <reaction evidence="8">
        <text>2-C-methyl-D-erythritol 4-phosphate + NADP(+) = 1-deoxy-D-xylulose 5-phosphate + NADPH + H(+)</text>
        <dbReference type="Rhea" id="RHEA:13717"/>
        <dbReference type="ChEBI" id="CHEBI:15378"/>
        <dbReference type="ChEBI" id="CHEBI:57783"/>
        <dbReference type="ChEBI" id="CHEBI:57792"/>
        <dbReference type="ChEBI" id="CHEBI:58262"/>
        <dbReference type="ChEBI" id="CHEBI:58349"/>
        <dbReference type="EC" id="1.1.1.267"/>
    </reaction>
    <physiologicalReaction direction="right-to-left" evidence="8">
        <dbReference type="Rhea" id="RHEA:13719"/>
    </physiologicalReaction>
</comment>
<dbReference type="PANTHER" id="PTHR30525">
    <property type="entry name" value="1-DEOXY-D-XYLULOSE 5-PHOSPHATE REDUCTOISOMERASE"/>
    <property type="match status" value="1"/>
</dbReference>
<keyword evidence="9" id="KW-0460">Magnesium</keyword>
<dbReference type="NCBIfam" id="NF009114">
    <property type="entry name" value="PRK12464.1"/>
    <property type="match status" value="1"/>
</dbReference>
<comment type="similarity">
    <text evidence="2 9">Belongs to the DXR family.</text>
</comment>
<evidence type="ECO:0000313" key="14">
    <source>
        <dbReference type="Proteomes" id="UP000774958"/>
    </source>
</evidence>
<evidence type="ECO:0000259" key="11">
    <source>
        <dbReference type="Pfam" id="PF08436"/>
    </source>
</evidence>
<evidence type="ECO:0000256" key="3">
    <source>
        <dbReference type="ARBA" id="ARBA00022723"/>
    </source>
</evidence>
<evidence type="ECO:0000256" key="7">
    <source>
        <dbReference type="ARBA" id="ARBA00023229"/>
    </source>
</evidence>
<evidence type="ECO:0000256" key="4">
    <source>
        <dbReference type="ARBA" id="ARBA00022857"/>
    </source>
</evidence>
<feature type="domain" description="1-deoxy-D-xylulose 5-phosphate reductoisomerase C-terminal" evidence="11">
    <location>
        <begin position="146"/>
        <end position="239"/>
    </location>
</feature>
<dbReference type="Pfam" id="PF02670">
    <property type="entry name" value="DXP_reductoisom"/>
    <property type="match status" value="1"/>
</dbReference>
<feature type="binding site" evidence="9">
    <location>
        <position position="124"/>
    </location>
    <ligand>
        <name>NADPH</name>
        <dbReference type="ChEBI" id="CHEBI:57783"/>
    </ligand>
</feature>
<feature type="binding site" evidence="9">
    <location>
        <position position="126"/>
    </location>
    <ligand>
        <name>NADPH</name>
        <dbReference type="ChEBI" id="CHEBI:57783"/>
    </ligand>
</feature>
<dbReference type="Proteomes" id="UP000774958">
    <property type="component" value="Unassembled WGS sequence"/>
</dbReference>
<keyword evidence="7 9" id="KW-0414">Isoprene biosynthesis</keyword>
<dbReference type="InterPro" id="IPR003821">
    <property type="entry name" value="DXP_reductoisomerase"/>
</dbReference>
<name>A0ABS7VDV2_9GAMM</name>
<feature type="binding site" evidence="9">
    <location>
        <position position="186"/>
    </location>
    <ligand>
        <name>1-deoxy-D-xylulose 5-phosphate</name>
        <dbReference type="ChEBI" id="CHEBI:57792"/>
    </ligand>
</feature>
<dbReference type="Pfam" id="PF08436">
    <property type="entry name" value="DXP_redisom_C"/>
    <property type="match status" value="1"/>
</dbReference>
<dbReference type="HAMAP" id="MF_00183">
    <property type="entry name" value="DXP_reductoisom"/>
    <property type="match status" value="1"/>
</dbReference>
<keyword evidence="3 9" id="KW-0479">Metal-binding</keyword>
<gene>
    <name evidence="13" type="primary">ispC</name>
    <name evidence="9" type="synonym">dxr</name>
    <name evidence="13" type="ORF">LA374_13295</name>
</gene>
<feature type="binding site" evidence="9">
    <location>
        <position position="215"/>
    </location>
    <ligand>
        <name>NADPH</name>
        <dbReference type="ChEBI" id="CHEBI:57783"/>
    </ligand>
</feature>
<feature type="binding site" evidence="9">
    <location>
        <position position="231"/>
    </location>
    <ligand>
        <name>Mn(2+)</name>
        <dbReference type="ChEBI" id="CHEBI:29035"/>
    </ligand>
</feature>
<dbReference type="SUPFAM" id="SSF69055">
    <property type="entry name" value="1-deoxy-D-xylulose-5-phosphate reductoisomerase, C-terminal domain"/>
    <property type="match status" value="1"/>
</dbReference>
<dbReference type="InterPro" id="IPR013512">
    <property type="entry name" value="DXP_reductoisomerase_N"/>
</dbReference>
<accession>A0ABS7VDV2</accession>
<evidence type="ECO:0000256" key="1">
    <source>
        <dbReference type="ARBA" id="ARBA00005094"/>
    </source>
</evidence>
<dbReference type="Gene3D" id="3.40.50.720">
    <property type="entry name" value="NAD(P)-binding Rossmann-like Domain"/>
    <property type="match status" value="1"/>
</dbReference>
<feature type="binding site" evidence="9">
    <location>
        <position position="151"/>
    </location>
    <ligand>
        <name>1-deoxy-D-xylulose 5-phosphate</name>
        <dbReference type="ChEBI" id="CHEBI:57792"/>
    </ligand>
</feature>
<evidence type="ECO:0000256" key="8">
    <source>
        <dbReference type="ARBA" id="ARBA00048543"/>
    </source>
</evidence>
<comment type="function">
    <text evidence="9">Catalyzes the NADPH-dependent rearrangement and reduction of 1-deoxy-D-xylulose-5-phosphate (DXP) to 2-C-methyl-D-erythritol 4-phosphate (MEP).</text>
</comment>
<feature type="binding site" evidence="9">
    <location>
        <position position="150"/>
    </location>
    <ligand>
        <name>Mn(2+)</name>
        <dbReference type="ChEBI" id="CHEBI:29035"/>
    </ligand>
</feature>
<comment type="cofactor">
    <cofactor evidence="9">
        <name>Mg(2+)</name>
        <dbReference type="ChEBI" id="CHEBI:18420"/>
    </cofactor>
    <cofactor evidence="9">
        <name>Mn(2+)</name>
        <dbReference type="ChEBI" id="CHEBI:29035"/>
    </cofactor>
</comment>
<feature type="binding site" evidence="9">
    <location>
        <position position="152"/>
    </location>
    <ligand>
        <name>1-deoxy-D-xylulose 5-phosphate</name>
        <dbReference type="ChEBI" id="CHEBI:57792"/>
    </ligand>
</feature>
<dbReference type="InterPro" id="IPR013644">
    <property type="entry name" value="DXP_reductoisomerase_C"/>
</dbReference>
<dbReference type="InterPro" id="IPR026877">
    <property type="entry name" value="DXPR_C"/>
</dbReference>
<feature type="domain" description="1-deoxy-D-xylulose 5-phosphate reductoisomerase N-terminal" evidence="10">
    <location>
        <begin position="4"/>
        <end position="132"/>
    </location>
</feature>
<evidence type="ECO:0000313" key="13">
    <source>
        <dbReference type="EMBL" id="MBZ6067173.1"/>
    </source>
</evidence>
<keyword evidence="5 9" id="KW-0560">Oxidoreductase</keyword>
<feature type="binding site" evidence="9">
    <location>
        <position position="227"/>
    </location>
    <ligand>
        <name>1-deoxy-D-xylulose 5-phosphate</name>
        <dbReference type="ChEBI" id="CHEBI:57792"/>
    </ligand>
</feature>
<evidence type="ECO:0000256" key="5">
    <source>
        <dbReference type="ARBA" id="ARBA00023002"/>
    </source>
</evidence>